<dbReference type="Proteomes" id="UP000235392">
    <property type="component" value="Unassembled WGS sequence"/>
</dbReference>
<evidence type="ECO:0000313" key="3">
    <source>
        <dbReference type="EMBL" id="PLW40675.1"/>
    </source>
</evidence>
<keyword evidence="2" id="KW-0732">Signal</keyword>
<feature type="region of interest" description="Disordered" evidence="1">
    <location>
        <begin position="127"/>
        <end position="161"/>
    </location>
</feature>
<dbReference type="AlphaFoldDB" id="A0A2N5USE3"/>
<feature type="chain" id="PRO_5014963448" evidence="2">
    <location>
        <begin position="21"/>
        <end position="768"/>
    </location>
</feature>
<accession>A0A2N5USE3</accession>
<reference evidence="3 4" key="1">
    <citation type="submission" date="2017-11" db="EMBL/GenBank/DDBJ databases">
        <title>De novo assembly and phasing of dikaryotic genomes from two isolates of Puccinia coronata f. sp. avenae, the causal agent of oat crown rust.</title>
        <authorList>
            <person name="Miller M.E."/>
            <person name="Zhang Y."/>
            <person name="Omidvar V."/>
            <person name="Sperschneider J."/>
            <person name="Schwessinger B."/>
            <person name="Raley C."/>
            <person name="Palmer J.M."/>
            <person name="Garnica D."/>
            <person name="Upadhyaya N."/>
            <person name="Rathjen J."/>
            <person name="Taylor J.M."/>
            <person name="Park R.F."/>
            <person name="Dodds P.N."/>
            <person name="Hirsch C.D."/>
            <person name="Kianian S.F."/>
            <person name="Figueroa M."/>
        </authorList>
    </citation>
    <scope>NUCLEOTIDE SEQUENCE [LARGE SCALE GENOMIC DNA]</scope>
    <source>
        <strain evidence="3">12SD80</strain>
    </source>
</reference>
<organism evidence="3 4">
    <name type="scientific">Puccinia coronata f. sp. avenae</name>
    <dbReference type="NCBI Taxonomy" id="200324"/>
    <lineage>
        <taxon>Eukaryota</taxon>
        <taxon>Fungi</taxon>
        <taxon>Dikarya</taxon>
        <taxon>Basidiomycota</taxon>
        <taxon>Pucciniomycotina</taxon>
        <taxon>Pucciniomycetes</taxon>
        <taxon>Pucciniales</taxon>
        <taxon>Pucciniaceae</taxon>
        <taxon>Puccinia</taxon>
    </lineage>
</organism>
<name>A0A2N5USE3_9BASI</name>
<protein>
    <submittedName>
        <fullName evidence="3">Uncharacterized protein</fullName>
    </submittedName>
</protein>
<dbReference type="EMBL" id="PGCI01000099">
    <property type="protein sequence ID" value="PLW40675.1"/>
    <property type="molecule type" value="Genomic_DNA"/>
</dbReference>
<feature type="non-terminal residue" evidence="3">
    <location>
        <position position="768"/>
    </location>
</feature>
<comment type="caution">
    <text evidence="3">The sequence shown here is derived from an EMBL/GenBank/DDBJ whole genome shotgun (WGS) entry which is preliminary data.</text>
</comment>
<feature type="signal peptide" evidence="2">
    <location>
        <begin position="1"/>
        <end position="20"/>
    </location>
</feature>
<proteinExistence type="predicted"/>
<gene>
    <name evidence="3" type="ORF">PCASD_08359</name>
</gene>
<evidence type="ECO:0000256" key="2">
    <source>
        <dbReference type="SAM" id="SignalP"/>
    </source>
</evidence>
<evidence type="ECO:0000313" key="4">
    <source>
        <dbReference type="Proteomes" id="UP000235392"/>
    </source>
</evidence>
<feature type="compositionally biased region" description="Polar residues" evidence="1">
    <location>
        <begin position="143"/>
        <end position="153"/>
    </location>
</feature>
<sequence length="768" mass="90589">MQSTITSFIIWLSYSLSVSSLLENTSQLESIMYRVSRVVNTHMAQHKGSSIKNFPDQRPEAYIRGFVEYSKTKPDMALETFNHLVVNGLNELDLGGKKDVGQTWKLYVVDAVPEAFREKPLLSTSQIKNKSVSNASRKKKKSPSTSGQETVRTAGNVDSFPDDSHRRLHRLAKKMKIWYTTSCEPSTDLNDLSLITERKEEMKHWEAKDLTEDAWNLLIRFLHLNIMWSEKQLIHNMVTQMAIFENFDKFPEVSDGDLALQCRRQVYAEDWNAVKQFRGWVYSHRSVDNKWVLDEAIKRIIPSPHEMSLRSFPTILNFVDHSPQEYFALITLIAQSREEAPRMKCNNPSFWIDLERIATQNKNEKVMGAYHRLCRYFEKGIPHDKTFEYFTLVSLITQEFKQLKEIETQTALEPHFANIMNETVDKTTTKNLQIREVTVKEIRSRVLQDKVYLFLNHAEELGRFMKLGNRGVFHPTLRATKPQIKEIALWVCKIFSPWGDSKTNEALRLDENFKKLNQEILSTDLPKFVKRKIGDISLRLCHMTKKYIFKLSDIDYENILWRYWDKEFLLAYNSTPFESRCDSNGNIMPFELQNDHKVFQVVWTIVDRELSSINKNNAKVLLEKLDSFDKDFHSQNLLNKIYETMNSFKKSSERNNAMEELWKNIQKLKESNPKNQAYLKKYEIEKLEDLYQKILENLDQDKNKWMERVYPLILNMSFDLRLFFDDLFEVVQKFLNLSEDNASYVESIFKTMIKEQRVSERLKINKRE</sequence>
<evidence type="ECO:0000256" key="1">
    <source>
        <dbReference type="SAM" id="MobiDB-lite"/>
    </source>
</evidence>